<feature type="non-terminal residue" evidence="1">
    <location>
        <position position="1"/>
    </location>
</feature>
<reference evidence="1 2" key="1">
    <citation type="submission" date="2021-06" db="EMBL/GenBank/DDBJ databases">
        <authorList>
            <person name="Kallberg Y."/>
            <person name="Tangrot J."/>
            <person name="Rosling A."/>
        </authorList>
    </citation>
    <scope>NUCLEOTIDE SEQUENCE [LARGE SCALE GENOMIC DNA]</scope>
    <source>
        <strain evidence="1 2">120-4 pot B 10/14</strain>
    </source>
</reference>
<feature type="non-terminal residue" evidence="1">
    <location>
        <position position="106"/>
    </location>
</feature>
<organism evidence="1 2">
    <name type="scientific">Gigaspora margarita</name>
    <dbReference type="NCBI Taxonomy" id="4874"/>
    <lineage>
        <taxon>Eukaryota</taxon>
        <taxon>Fungi</taxon>
        <taxon>Fungi incertae sedis</taxon>
        <taxon>Mucoromycota</taxon>
        <taxon>Glomeromycotina</taxon>
        <taxon>Glomeromycetes</taxon>
        <taxon>Diversisporales</taxon>
        <taxon>Gigasporaceae</taxon>
        <taxon>Gigaspora</taxon>
    </lineage>
</organism>
<sequence>SKQTVSSEKADFIQDSNLAYKDTQTYLNTKEVLILAECSTINYSILELQKAYNSNISKNVISKRKREPELSQEDTNKYLSTFTKIIIQNSKHSKENTTVISQHNTE</sequence>
<protein>
    <submittedName>
        <fullName evidence="1">32446_t:CDS:1</fullName>
    </submittedName>
</protein>
<evidence type="ECO:0000313" key="2">
    <source>
        <dbReference type="Proteomes" id="UP000789901"/>
    </source>
</evidence>
<comment type="caution">
    <text evidence="1">The sequence shown here is derived from an EMBL/GenBank/DDBJ whole genome shotgun (WGS) entry which is preliminary data.</text>
</comment>
<dbReference type="Proteomes" id="UP000789901">
    <property type="component" value="Unassembled WGS sequence"/>
</dbReference>
<proteinExistence type="predicted"/>
<keyword evidence="2" id="KW-1185">Reference proteome</keyword>
<gene>
    <name evidence="1" type="ORF">GMARGA_LOCUS33502</name>
</gene>
<evidence type="ECO:0000313" key="1">
    <source>
        <dbReference type="EMBL" id="CAG8837458.1"/>
    </source>
</evidence>
<name>A0ABN7WPD7_GIGMA</name>
<dbReference type="EMBL" id="CAJVQB010055927">
    <property type="protein sequence ID" value="CAG8837458.1"/>
    <property type="molecule type" value="Genomic_DNA"/>
</dbReference>
<accession>A0ABN7WPD7</accession>